<evidence type="ECO:0000259" key="1">
    <source>
        <dbReference type="SMART" id="SM00848"/>
    </source>
</evidence>
<dbReference type="InterPro" id="IPR038765">
    <property type="entry name" value="Papain-like_cys_pep_sf"/>
</dbReference>
<dbReference type="Gene3D" id="1.10.287.2250">
    <property type="match status" value="1"/>
</dbReference>
<reference evidence="2 3" key="2">
    <citation type="submission" date="2018-04" db="EMBL/GenBank/DDBJ databases">
        <title>OglaRS2 (Oryza glaberrima Reference Sequence Version 2).</title>
        <authorList>
            <person name="Zhang J."/>
            <person name="Kudrna D."/>
            <person name="Lee S."/>
            <person name="Talag J."/>
            <person name="Rajasekar S."/>
            <person name="Wing R.A."/>
        </authorList>
    </citation>
    <scope>NUCLEOTIDE SEQUENCE [LARGE SCALE GENOMIC DNA]</scope>
    <source>
        <strain evidence="2 3">cv. IRGC 96717</strain>
    </source>
</reference>
<dbReference type="OMA" id="WFANLNC"/>
<dbReference type="EnsemblPlants" id="ORGLA04G0085400.1">
    <property type="protein sequence ID" value="ORGLA04G0085400.1"/>
    <property type="gene ID" value="ORGLA04G0085400"/>
</dbReference>
<evidence type="ECO:0000313" key="2">
    <source>
        <dbReference type="EnsemblPlants" id="ORGLA04G0085400.1"/>
    </source>
</evidence>
<dbReference type="SMART" id="SM00848">
    <property type="entry name" value="Inhibitor_I29"/>
    <property type="match status" value="1"/>
</dbReference>
<protein>
    <recommendedName>
        <fullName evidence="1">Cathepsin propeptide inhibitor domain-containing protein</fullName>
    </recommendedName>
</protein>
<dbReference type="HOGENOM" id="CLU_2243452_0_0_1"/>
<dbReference type="AlphaFoldDB" id="I1PKY5"/>
<dbReference type="Gramene" id="ORGLA04G0085400.1">
    <property type="protein sequence ID" value="ORGLA04G0085400.1"/>
    <property type="gene ID" value="ORGLA04G0085400"/>
</dbReference>
<dbReference type="Proteomes" id="UP000007306">
    <property type="component" value="Chromosome 4"/>
</dbReference>
<feature type="domain" description="Cathepsin propeptide inhibitor" evidence="1">
    <location>
        <begin position="40"/>
        <end position="95"/>
    </location>
</feature>
<reference evidence="2" key="1">
    <citation type="submission" date="2015-06" db="UniProtKB">
        <authorList>
            <consortium name="EnsemblPlants"/>
        </authorList>
    </citation>
    <scope>IDENTIFICATION</scope>
</reference>
<dbReference type="InterPro" id="IPR013201">
    <property type="entry name" value="Prot_inhib_I29"/>
</dbReference>
<accession>I1PKY5</accession>
<organism evidence="2 3">
    <name type="scientific">Oryza glaberrima</name>
    <name type="common">African rice</name>
    <dbReference type="NCBI Taxonomy" id="4538"/>
    <lineage>
        <taxon>Eukaryota</taxon>
        <taxon>Viridiplantae</taxon>
        <taxon>Streptophyta</taxon>
        <taxon>Embryophyta</taxon>
        <taxon>Tracheophyta</taxon>
        <taxon>Spermatophyta</taxon>
        <taxon>Magnoliopsida</taxon>
        <taxon>Liliopsida</taxon>
        <taxon>Poales</taxon>
        <taxon>Poaceae</taxon>
        <taxon>BOP clade</taxon>
        <taxon>Oryzoideae</taxon>
        <taxon>Oryzeae</taxon>
        <taxon>Oryzinae</taxon>
        <taxon>Oryza</taxon>
    </lineage>
</organism>
<dbReference type="eggNOG" id="KOG1543">
    <property type="taxonomic scope" value="Eukaryota"/>
</dbReference>
<keyword evidence="3" id="KW-1185">Reference proteome</keyword>
<name>I1PKY5_ORYGL</name>
<dbReference type="Pfam" id="PF08246">
    <property type="entry name" value="Inhibitor_I29"/>
    <property type="match status" value="1"/>
</dbReference>
<sequence>PPRRRRIIDSLLIAFAVDPADYIQYDEADVASEEAVWALYERWRDFYGAERSHDEMLRRFGMFKDKARHVLEFNKSGASFTKALKEGADLTLEENAKRLGIRRRL</sequence>
<evidence type="ECO:0000313" key="3">
    <source>
        <dbReference type="Proteomes" id="UP000007306"/>
    </source>
</evidence>
<dbReference type="STRING" id="4538.I1PKY5"/>
<proteinExistence type="predicted"/>
<dbReference type="SUPFAM" id="SSF54001">
    <property type="entry name" value="Cysteine proteinases"/>
    <property type="match status" value="1"/>
</dbReference>